<feature type="domain" description="D-isomer specific 2-hydroxyacid dehydrogenase NAD-binding" evidence="3">
    <location>
        <begin position="124"/>
        <end position="290"/>
    </location>
</feature>
<dbReference type="Pfam" id="PF02826">
    <property type="entry name" value="2-Hacid_dh_C"/>
    <property type="match status" value="1"/>
</dbReference>
<dbReference type="PROSITE" id="PS00671">
    <property type="entry name" value="D_2_HYDROXYACID_DH_3"/>
    <property type="match status" value="1"/>
</dbReference>
<dbReference type="SUPFAM" id="SSF51735">
    <property type="entry name" value="NAD(P)-binding Rossmann-fold domains"/>
    <property type="match status" value="1"/>
</dbReference>
<dbReference type="PANTHER" id="PTHR43333">
    <property type="entry name" value="2-HACID_DH_C DOMAIN-CONTAINING PROTEIN"/>
    <property type="match status" value="1"/>
</dbReference>
<evidence type="ECO:0000313" key="5">
    <source>
        <dbReference type="Proteomes" id="UP000198583"/>
    </source>
</evidence>
<dbReference type="GO" id="GO:0051287">
    <property type="term" value="F:NAD binding"/>
    <property type="evidence" value="ECO:0007669"/>
    <property type="project" value="InterPro"/>
</dbReference>
<keyword evidence="5" id="KW-1185">Reference proteome</keyword>
<dbReference type="InterPro" id="IPR029753">
    <property type="entry name" value="D-isomer_DH_CS"/>
</dbReference>
<dbReference type="InterPro" id="IPR006140">
    <property type="entry name" value="D-isomer_DH_NAD-bd"/>
</dbReference>
<dbReference type="AlphaFoldDB" id="A0A1I6E4H2"/>
<evidence type="ECO:0000259" key="3">
    <source>
        <dbReference type="Pfam" id="PF02826"/>
    </source>
</evidence>
<dbReference type="Proteomes" id="UP000198583">
    <property type="component" value="Unassembled WGS sequence"/>
</dbReference>
<proteinExistence type="predicted"/>
<accession>A0A1I6E4H2</accession>
<dbReference type="EMBL" id="FOYL01000003">
    <property type="protein sequence ID" value="SFR12659.1"/>
    <property type="molecule type" value="Genomic_DNA"/>
</dbReference>
<keyword evidence="2" id="KW-0520">NAD</keyword>
<dbReference type="InterPro" id="IPR036291">
    <property type="entry name" value="NAD(P)-bd_dom_sf"/>
</dbReference>
<dbReference type="SUPFAM" id="SSF52283">
    <property type="entry name" value="Formate/glycerate dehydrogenase catalytic domain-like"/>
    <property type="match status" value="1"/>
</dbReference>
<organism evidence="4 5">
    <name type="scientific">Lentzea waywayandensis</name>
    <dbReference type="NCBI Taxonomy" id="84724"/>
    <lineage>
        <taxon>Bacteria</taxon>
        <taxon>Bacillati</taxon>
        <taxon>Actinomycetota</taxon>
        <taxon>Actinomycetes</taxon>
        <taxon>Pseudonocardiales</taxon>
        <taxon>Pseudonocardiaceae</taxon>
        <taxon>Lentzea</taxon>
    </lineage>
</organism>
<dbReference type="CDD" id="cd12166">
    <property type="entry name" value="2-Hacid_dh_7"/>
    <property type="match status" value="1"/>
</dbReference>
<evidence type="ECO:0000313" key="4">
    <source>
        <dbReference type="EMBL" id="SFR12659.1"/>
    </source>
</evidence>
<evidence type="ECO:0000256" key="1">
    <source>
        <dbReference type="ARBA" id="ARBA00023002"/>
    </source>
</evidence>
<gene>
    <name evidence="4" type="ORF">SAMN04488564_103854</name>
</gene>
<reference evidence="5" key="1">
    <citation type="submission" date="2016-10" db="EMBL/GenBank/DDBJ databases">
        <authorList>
            <person name="Varghese N."/>
            <person name="Submissions S."/>
        </authorList>
    </citation>
    <scope>NUCLEOTIDE SEQUENCE [LARGE SCALE GENOMIC DNA]</scope>
    <source>
        <strain evidence="5">DSM 44232</strain>
    </source>
</reference>
<keyword evidence="1" id="KW-0560">Oxidoreductase</keyword>
<evidence type="ECO:0000256" key="2">
    <source>
        <dbReference type="ARBA" id="ARBA00023027"/>
    </source>
</evidence>
<dbReference type="GO" id="GO:0016616">
    <property type="term" value="F:oxidoreductase activity, acting on the CH-OH group of donors, NAD or NADP as acceptor"/>
    <property type="evidence" value="ECO:0007669"/>
    <property type="project" value="UniProtKB-ARBA"/>
</dbReference>
<dbReference type="PANTHER" id="PTHR43333:SF1">
    <property type="entry name" value="D-ISOMER SPECIFIC 2-HYDROXYACID DEHYDROGENASE NAD-BINDING DOMAIN-CONTAINING PROTEIN"/>
    <property type="match status" value="1"/>
</dbReference>
<sequence length="325" mass="34984">MPSHAMTSCSRMTDILTYVALVTLTVLVPDDFGVQALSQVDGVRPVRYVPGEPLPSDALNAEVLVPRFLAGTDPREVFAQLPNLKLVQLLSAGAENFIGKVPDGVLLSTCRGAHGGSTAEWAIGALLAIYRDFLVFERARAEGRWDYHLTDTLQDKKVLIVGAGDLGEQLKRRLEPFDATATMVGRTARDGVHGQDELPSLLPEFDAVVIFTPMTEETRHLVDAKFLAAMKDNAILVNGARGPVVDTDALLAELNSGRLRAALDVTDPEPLPADYPLWTAPGLLLTPHVAGSCTGHAHRAYAIAASEISRYGAGERPRNLVNGTY</sequence>
<protein>
    <submittedName>
        <fullName evidence="4">Phosphoglycerate dehydrogenase</fullName>
    </submittedName>
</protein>
<name>A0A1I6E4H2_9PSEU</name>
<dbReference type="STRING" id="84724.SAMN04488564_103854"/>
<dbReference type="Gene3D" id="3.40.50.720">
    <property type="entry name" value="NAD(P)-binding Rossmann-like Domain"/>
    <property type="match status" value="2"/>
</dbReference>